<evidence type="ECO:0000313" key="2">
    <source>
        <dbReference type="Proteomes" id="UP000077069"/>
    </source>
</evidence>
<sequence length="217" mass="23871">MDTTIVKKGMSSIYVEICGASPGITNTISTDLRFIGLIRSKRVAISLPPSATLMVQGRDDTPYSFRKATIDSLISRTNLGMSGLRISAMFRDEYILFNRNNLRGMQETVDGVLDALNHSLSGEEVWQNLCTESDCARNWVALSFGFTKGDKLEDGADLDGPDGFDMNPIMMCSFAAGAPIKDVTKGTAVSVKLKKNSNGQKYVDPDDWEFPTHIVYH</sequence>
<evidence type="ECO:0000313" key="1">
    <source>
        <dbReference type="EMBL" id="OAG00439.1"/>
    </source>
</evidence>
<dbReference type="RefSeq" id="XP_018030804.1">
    <property type="nucleotide sequence ID" value="XM_018183696.1"/>
</dbReference>
<name>A0A177C0M2_9PLEO</name>
<protein>
    <submittedName>
        <fullName evidence="1">Uncharacterized protein</fullName>
    </submittedName>
</protein>
<dbReference type="Proteomes" id="UP000077069">
    <property type="component" value="Unassembled WGS sequence"/>
</dbReference>
<dbReference type="InParanoid" id="A0A177C0M2"/>
<organism evidence="1 2">
    <name type="scientific">Paraphaeosphaeria sporulosa</name>
    <dbReference type="NCBI Taxonomy" id="1460663"/>
    <lineage>
        <taxon>Eukaryota</taxon>
        <taxon>Fungi</taxon>
        <taxon>Dikarya</taxon>
        <taxon>Ascomycota</taxon>
        <taxon>Pezizomycotina</taxon>
        <taxon>Dothideomycetes</taxon>
        <taxon>Pleosporomycetidae</taxon>
        <taxon>Pleosporales</taxon>
        <taxon>Massarineae</taxon>
        <taxon>Didymosphaeriaceae</taxon>
        <taxon>Paraphaeosphaeria</taxon>
    </lineage>
</organism>
<reference evidence="1 2" key="1">
    <citation type="submission" date="2016-05" db="EMBL/GenBank/DDBJ databases">
        <title>Comparative analysis of secretome profiles of manganese(II)-oxidizing ascomycete fungi.</title>
        <authorList>
            <consortium name="DOE Joint Genome Institute"/>
            <person name="Zeiner C.A."/>
            <person name="Purvine S.O."/>
            <person name="Zink E.M."/>
            <person name="Wu S."/>
            <person name="Pasa-Tolic L."/>
            <person name="Chaput D.L."/>
            <person name="Haridas S."/>
            <person name="Grigoriev I.V."/>
            <person name="Santelli C.M."/>
            <person name="Hansel C.M."/>
        </authorList>
    </citation>
    <scope>NUCLEOTIDE SEQUENCE [LARGE SCALE GENOMIC DNA]</scope>
    <source>
        <strain evidence="1 2">AP3s5-JAC2a</strain>
    </source>
</reference>
<dbReference type="AlphaFoldDB" id="A0A177C0M2"/>
<gene>
    <name evidence="1" type="ORF">CC84DRAFT_1230482</name>
</gene>
<accession>A0A177C0M2</accession>
<keyword evidence="2" id="KW-1185">Reference proteome</keyword>
<dbReference type="GeneID" id="28767182"/>
<dbReference type="EMBL" id="KV441559">
    <property type="protein sequence ID" value="OAG00439.1"/>
    <property type="molecule type" value="Genomic_DNA"/>
</dbReference>
<proteinExistence type="predicted"/>